<comment type="caution">
    <text evidence="2">The sequence shown here is derived from an EMBL/GenBank/DDBJ whole genome shotgun (WGS) entry which is preliminary data.</text>
</comment>
<name>A0ABQ0JVH1_9BACT</name>
<evidence type="ECO:0000313" key="2">
    <source>
        <dbReference type="EMBL" id="GAN32713.1"/>
    </source>
</evidence>
<dbReference type="EMBL" id="BAFN01000001">
    <property type="protein sequence ID" value="GAN32713.1"/>
    <property type="molecule type" value="Genomic_DNA"/>
</dbReference>
<keyword evidence="1" id="KW-1133">Transmembrane helix</keyword>
<keyword evidence="1" id="KW-0472">Membrane</keyword>
<protein>
    <submittedName>
        <fullName evidence="2">Uncharacterized protein</fullName>
    </submittedName>
</protein>
<proteinExistence type="predicted"/>
<dbReference type="Proteomes" id="UP000032309">
    <property type="component" value="Unassembled WGS sequence"/>
</dbReference>
<keyword evidence="3" id="KW-1185">Reference proteome</keyword>
<keyword evidence="1" id="KW-0812">Transmembrane</keyword>
<accession>A0ABQ0JVH1</accession>
<dbReference type="RefSeq" id="WP_052562827.1">
    <property type="nucleotide sequence ID" value="NZ_BAFN01000001.1"/>
</dbReference>
<evidence type="ECO:0000313" key="3">
    <source>
        <dbReference type="Proteomes" id="UP000032309"/>
    </source>
</evidence>
<gene>
    <name evidence="2" type="ORF">BROSI_A1228</name>
</gene>
<evidence type="ECO:0000256" key="1">
    <source>
        <dbReference type="SAM" id="Phobius"/>
    </source>
</evidence>
<reference evidence="3" key="1">
    <citation type="journal article" date="2015" name="Genome Announc.">
        <title>Draft Genome Sequence of an Anaerobic Ammonium-Oxidizing Bacterium, "Candidatus Brocadia sinica".</title>
        <authorList>
            <person name="Oshiki M."/>
            <person name="Shinyako-Hata K."/>
            <person name="Satoh H."/>
            <person name="Okabe S."/>
        </authorList>
    </citation>
    <scope>NUCLEOTIDE SEQUENCE [LARGE SCALE GENOMIC DNA]</scope>
    <source>
        <strain evidence="3">JPN1</strain>
    </source>
</reference>
<sequence length="180" mass="21894">MFYVFMVPLLLLLFYMIIYLRKLKKHDIVLYKFCQLRREAISILAEKNFNLSRDEYFSVRNLITILNSTIHNYNEYKTAIFDMRKLLKHFRDLKTSAKEIEKLELPQNQQIEKLYNKFLFSMFYAFFAYTPFLKSEIILNIIAYAFGRVSEKITRNIQWLKKETHKLNYPLGFYKNIIHS</sequence>
<feature type="transmembrane region" description="Helical" evidence="1">
    <location>
        <begin position="6"/>
        <end position="23"/>
    </location>
</feature>
<organism evidence="2 3">
    <name type="scientific">Candidatus Brocadia sinica JPN1</name>
    <dbReference type="NCBI Taxonomy" id="1197129"/>
    <lineage>
        <taxon>Bacteria</taxon>
        <taxon>Pseudomonadati</taxon>
        <taxon>Planctomycetota</taxon>
        <taxon>Candidatus Brocadiia</taxon>
        <taxon>Candidatus Brocadiales</taxon>
        <taxon>Candidatus Brocadiaceae</taxon>
        <taxon>Candidatus Brocadia</taxon>
    </lineage>
</organism>